<keyword evidence="5" id="KW-1185">Reference proteome</keyword>
<proteinExistence type="inferred from homology"/>
<geneLocation type="plasmid" evidence="5">
    <name>pjcm18538 dna</name>
</geneLocation>
<comment type="similarity">
    <text evidence="2">Belongs to the MTB12 family.</text>
</comment>
<dbReference type="InterPro" id="IPR058644">
    <property type="entry name" value="Mtb12-like_C"/>
</dbReference>
<sequence length="171" mass="17760">MRRTLVAVPSAVTILVAAFGLSGCGADRAEPSAPRMQPATTAAPAAAPLPATDALTAVLYQLADPSVPAEQKTGLLQYGSVDDEPALVNFGQALAANGYAPLTVAATDVAWAPRPGNVTATLTLTGSDPALRPFTYPMEFTPFRGGWQITRRSAEQLLPLLRPAGQPTPPR</sequence>
<accession>A0A7I7RRI6</accession>
<evidence type="ECO:0000256" key="1">
    <source>
        <dbReference type="ARBA" id="ARBA00022729"/>
    </source>
</evidence>
<dbReference type="AlphaFoldDB" id="A0A7I7RRI6"/>
<dbReference type="Pfam" id="PF26580">
    <property type="entry name" value="Mtb12_C"/>
    <property type="match status" value="1"/>
</dbReference>
<feature type="domain" description="Low molecular weight antigen MTB12-like C-terminal" evidence="3">
    <location>
        <begin position="48"/>
        <end position="160"/>
    </location>
</feature>
<keyword evidence="1" id="KW-0732">Signal</keyword>
<dbReference type="EMBL" id="AP022593">
    <property type="protein sequence ID" value="BBY47133.1"/>
    <property type="molecule type" value="Genomic_DNA"/>
</dbReference>
<dbReference type="Proteomes" id="UP000467428">
    <property type="component" value="Chromosome"/>
</dbReference>
<evidence type="ECO:0000313" key="4">
    <source>
        <dbReference type="EMBL" id="BBY47133.1"/>
    </source>
</evidence>
<protein>
    <recommendedName>
        <fullName evidence="3">Low molecular weight antigen MTB12-like C-terminal domain-containing protein</fullName>
    </recommendedName>
</protein>
<evidence type="ECO:0000259" key="3">
    <source>
        <dbReference type="Pfam" id="PF26580"/>
    </source>
</evidence>
<dbReference type="KEGG" id="marz:MARA_06010"/>
<name>A0A7I7RRI6_9MYCO</name>
<organism evidence="4 5">
    <name type="scientific">Mycolicibacterium arabiense</name>
    <dbReference type="NCBI Taxonomy" id="1286181"/>
    <lineage>
        <taxon>Bacteria</taxon>
        <taxon>Bacillati</taxon>
        <taxon>Actinomycetota</taxon>
        <taxon>Actinomycetes</taxon>
        <taxon>Mycobacteriales</taxon>
        <taxon>Mycobacteriaceae</taxon>
        <taxon>Mycolicibacterium</taxon>
    </lineage>
</organism>
<evidence type="ECO:0000256" key="2">
    <source>
        <dbReference type="ARBA" id="ARBA00093774"/>
    </source>
</evidence>
<gene>
    <name evidence="4" type="ORF">MARA_06010</name>
</gene>
<dbReference type="PROSITE" id="PS51257">
    <property type="entry name" value="PROKAR_LIPOPROTEIN"/>
    <property type="match status" value="1"/>
</dbReference>
<evidence type="ECO:0000313" key="5">
    <source>
        <dbReference type="Proteomes" id="UP000467428"/>
    </source>
</evidence>
<reference evidence="4 5" key="1">
    <citation type="journal article" date="2019" name="Emerg. Microbes Infect.">
        <title>Comprehensive subspecies identification of 175 nontuberculous mycobacteria species based on 7547 genomic profiles.</title>
        <authorList>
            <person name="Matsumoto Y."/>
            <person name="Kinjo T."/>
            <person name="Motooka D."/>
            <person name="Nabeya D."/>
            <person name="Jung N."/>
            <person name="Uechi K."/>
            <person name="Horii T."/>
            <person name="Iida T."/>
            <person name="Fujita J."/>
            <person name="Nakamura S."/>
        </authorList>
    </citation>
    <scope>NUCLEOTIDE SEQUENCE [LARGE SCALE GENOMIC DNA]</scope>
    <source>
        <strain evidence="4 5">JCM 18538</strain>
    </source>
</reference>
<dbReference type="RefSeq" id="WP_163917056.1">
    <property type="nucleotide sequence ID" value="NZ_AP022593.1"/>
</dbReference>